<name>A0AAP0LE36_9MAGN</name>
<reference evidence="2 3" key="1">
    <citation type="submission" date="2024-01" db="EMBL/GenBank/DDBJ databases">
        <title>Genome assemblies of Stephania.</title>
        <authorList>
            <person name="Yang L."/>
        </authorList>
    </citation>
    <scope>NUCLEOTIDE SEQUENCE [LARGE SCALE GENOMIC DNA]</scope>
    <source>
        <strain evidence="2">JXDWG</strain>
        <tissue evidence="2">Leaf</tissue>
    </source>
</reference>
<keyword evidence="3" id="KW-1185">Reference proteome</keyword>
<feature type="compositionally biased region" description="Basic residues" evidence="1">
    <location>
        <begin position="50"/>
        <end position="60"/>
    </location>
</feature>
<feature type="compositionally biased region" description="Basic and acidic residues" evidence="1">
    <location>
        <begin position="33"/>
        <end position="49"/>
    </location>
</feature>
<feature type="compositionally biased region" description="Gly residues" evidence="1">
    <location>
        <begin position="65"/>
        <end position="76"/>
    </location>
</feature>
<protein>
    <submittedName>
        <fullName evidence="2">Uncharacterized protein</fullName>
    </submittedName>
</protein>
<dbReference type="Proteomes" id="UP001419268">
    <property type="component" value="Unassembled WGS sequence"/>
</dbReference>
<accession>A0AAP0LE36</accession>
<dbReference type="EMBL" id="JBBNAG010000001">
    <property type="protein sequence ID" value="KAK9167254.1"/>
    <property type="molecule type" value="Genomic_DNA"/>
</dbReference>
<sequence>MALSRQCIANDSRHDNALQMIQLKMFKGRPRWRRDDGERRGGDGGERGWRRGTVKRRWWRRGTVEDGGGGDGGGEGWSRDGGGEDGTARGRWRPERSDQRDCEGSARTVEAGTVETRTVETGTVERGRSR</sequence>
<feature type="compositionally biased region" description="Basic and acidic residues" evidence="1">
    <location>
        <begin position="77"/>
        <end position="104"/>
    </location>
</feature>
<proteinExistence type="predicted"/>
<gene>
    <name evidence="2" type="ORF">Scep_002445</name>
</gene>
<dbReference type="AlphaFoldDB" id="A0AAP0LE36"/>
<feature type="region of interest" description="Disordered" evidence="1">
    <location>
        <begin position="27"/>
        <end position="130"/>
    </location>
</feature>
<evidence type="ECO:0000256" key="1">
    <source>
        <dbReference type="SAM" id="MobiDB-lite"/>
    </source>
</evidence>
<comment type="caution">
    <text evidence="2">The sequence shown here is derived from an EMBL/GenBank/DDBJ whole genome shotgun (WGS) entry which is preliminary data.</text>
</comment>
<evidence type="ECO:0000313" key="2">
    <source>
        <dbReference type="EMBL" id="KAK9167254.1"/>
    </source>
</evidence>
<evidence type="ECO:0000313" key="3">
    <source>
        <dbReference type="Proteomes" id="UP001419268"/>
    </source>
</evidence>
<feature type="compositionally biased region" description="Low complexity" evidence="1">
    <location>
        <begin position="107"/>
        <end position="122"/>
    </location>
</feature>
<organism evidence="2 3">
    <name type="scientific">Stephania cephalantha</name>
    <dbReference type="NCBI Taxonomy" id="152367"/>
    <lineage>
        <taxon>Eukaryota</taxon>
        <taxon>Viridiplantae</taxon>
        <taxon>Streptophyta</taxon>
        <taxon>Embryophyta</taxon>
        <taxon>Tracheophyta</taxon>
        <taxon>Spermatophyta</taxon>
        <taxon>Magnoliopsida</taxon>
        <taxon>Ranunculales</taxon>
        <taxon>Menispermaceae</taxon>
        <taxon>Menispermoideae</taxon>
        <taxon>Cissampelideae</taxon>
        <taxon>Stephania</taxon>
    </lineage>
</organism>